<dbReference type="GO" id="GO:0009295">
    <property type="term" value="C:nucleoid"/>
    <property type="evidence" value="ECO:0007669"/>
    <property type="project" value="TreeGrafter"/>
</dbReference>
<feature type="compositionally biased region" description="Basic and acidic residues" evidence="2">
    <location>
        <begin position="81"/>
        <end position="91"/>
    </location>
</feature>
<feature type="compositionally biased region" description="Low complexity" evidence="2">
    <location>
        <begin position="128"/>
        <end position="147"/>
    </location>
</feature>
<comment type="caution">
    <text evidence="3">The sequence shown here is derived from an EMBL/GenBank/DDBJ whole genome shotgun (WGS) entry which is preliminary data.</text>
</comment>
<dbReference type="InterPro" id="IPR011344">
    <property type="entry name" value="ssDNA-bd"/>
</dbReference>
<sequence length="155" mass="16831">MRDINVVVLVGRLTRDAELKYTKSGTAIARFSLAVNRSRKQDDQWVDETSFFDIDFWGKGAEAVNRYLTKGQQVAVEGELRQDRWEQDGQPRSKVIVNASNVRLMGSSSGNQGSGPSTKGQPYGAQDASAGPRSSGGASAQNSSPIDSFDDDIPF</sequence>
<dbReference type="GO" id="GO:0003697">
    <property type="term" value="F:single-stranded DNA binding"/>
    <property type="evidence" value="ECO:0007669"/>
    <property type="project" value="InterPro"/>
</dbReference>
<name>A0A644THG1_9ZZZZ</name>
<evidence type="ECO:0000256" key="2">
    <source>
        <dbReference type="SAM" id="MobiDB-lite"/>
    </source>
</evidence>
<dbReference type="EMBL" id="VSSQ01000032">
    <property type="protein sequence ID" value="MPL66445.1"/>
    <property type="molecule type" value="Genomic_DNA"/>
</dbReference>
<dbReference type="PANTHER" id="PTHR10302">
    <property type="entry name" value="SINGLE-STRANDED DNA-BINDING PROTEIN"/>
    <property type="match status" value="1"/>
</dbReference>
<reference evidence="3" key="1">
    <citation type="submission" date="2019-08" db="EMBL/GenBank/DDBJ databases">
        <authorList>
            <person name="Kucharzyk K."/>
            <person name="Murdoch R.W."/>
            <person name="Higgins S."/>
            <person name="Loffler F."/>
        </authorList>
    </citation>
    <scope>NUCLEOTIDE SEQUENCE</scope>
</reference>
<protein>
    <submittedName>
        <fullName evidence="3">Plasmid-derived single-stranded DNA-binding protein</fullName>
    </submittedName>
</protein>
<evidence type="ECO:0000256" key="1">
    <source>
        <dbReference type="ARBA" id="ARBA00023125"/>
    </source>
</evidence>
<dbReference type="PROSITE" id="PS50935">
    <property type="entry name" value="SSB"/>
    <property type="match status" value="1"/>
</dbReference>
<dbReference type="Gene3D" id="2.40.50.140">
    <property type="entry name" value="Nucleic acid-binding proteins"/>
    <property type="match status" value="1"/>
</dbReference>
<dbReference type="SUPFAM" id="SSF50249">
    <property type="entry name" value="Nucleic acid-binding proteins"/>
    <property type="match status" value="1"/>
</dbReference>
<organism evidence="3">
    <name type="scientific">bioreactor metagenome</name>
    <dbReference type="NCBI Taxonomy" id="1076179"/>
    <lineage>
        <taxon>unclassified sequences</taxon>
        <taxon>metagenomes</taxon>
        <taxon>ecological metagenomes</taxon>
    </lineage>
</organism>
<proteinExistence type="inferred from homology"/>
<dbReference type="Pfam" id="PF00436">
    <property type="entry name" value="SSB"/>
    <property type="match status" value="1"/>
</dbReference>
<dbReference type="InterPro" id="IPR012340">
    <property type="entry name" value="NA-bd_OB-fold"/>
</dbReference>
<dbReference type="CDD" id="cd04496">
    <property type="entry name" value="SSB_OBF"/>
    <property type="match status" value="1"/>
</dbReference>
<dbReference type="GO" id="GO:0006260">
    <property type="term" value="P:DNA replication"/>
    <property type="evidence" value="ECO:0007669"/>
    <property type="project" value="InterPro"/>
</dbReference>
<gene>
    <name evidence="3" type="primary">ssb_6</name>
    <name evidence="3" type="ORF">SDC9_12120</name>
</gene>
<dbReference type="HAMAP" id="MF_00984">
    <property type="entry name" value="SSB"/>
    <property type="match status" value="1"/>
</dbReference>
<keyword evidence="1 3" id="KW-0238">DNA-binding</keyword>
<dbReference type="PANTHER" id="PTHR10302:SF0">
    <property type="entry name" value="SINGLE-STRANDED DNA-BINDING PROTEIN, MITOCHONDRIAL"/>
    <property type="match status" value="1"/>
</dbReference>
<feature type="compositionally biased region" description="Low complexity" evidence="2">
    <location>
        <begin position="106"/>
        <end position="117"/>
    </location>
</feature>
<feature type="region of interest" description="Disordered" evidence="2">
    <location>
        <begin position="81"/>
        <end position="155"/>
    </location>
</feature>
<dbReference type="PIRSF" id="PIRSF002070">
    <property type="entry name" value="SSB"/>
    <property type="match status" value="1"/>
</dbReference>
<dbReference type="AlphaFoldDB" id="A0A644THG1"/>
<dbReference type="NCBIfam" id="TIGR00621">
    <property type="entry name" value="ssb"/>
    <property type="match status" value="1"/>
</dbReference>
<accession>A0A644THG1</accession>
<dbReference type="InterPro" id="IPR000424">
    <property type="entry name" value="Primosome_PriB/ssb"/>
</dbReference>
<evidence type="ECO:0000313" key="3">
    <source>
        <dbReference type="EMBL" id="MPL66445.1"/>
    </source>
</evidence>